<gene>
    <name evidence="1" type="ORF">SLAVMIC_00802</name>
</gene>
<evidence type="ECO:0000313" key="1">
    <source>
        <dbReference type="EMBL" id="CAG7581358.1"/>
    </source>
</evidence>
<proteinExistence type="predicted"/>
<dbReference type="EMBL" id="OU342829">
    <property type="protein sequence ID" value="CAG7581358.1"/>
    <property type="molecule type" value="Genomic_DNA"/>
</dbReference>
<reference evidence="1" key="1">
    <citation type="submission" date="2021-06" db="EMBL/GenBank/DDBJ databases">
        <authorList>
            <person name="Gannon L."/>
            <person name="Redgwell R T."/>
            <person name="Michniewski S."/>
            <person name="Harrison D C."/>
            <person name="Millard A."/>
        </authorList>
    </citation>
    <scope>NUCLEOTIDE SEQUENCE</scope>
</reference>
<name>A0A8D9CDN8_9VIRU</name>
<sequence>MKITITPTDIIERCLWDDFEYYVLSKDVNVEEFINNNEEFDIEENDALVIGLLKCVETNNLCHRLNQHIQHFVSNRAFTIEKKYYVKKKLLVDVITKFDKKFPSVWEPRAMYKGALVNVLEYMEQLLESIEGLKITENTDNFGTHELVEINHVKKILKHHH</sequence>
<protein>
    <submittedName>
        <fullName evidence="1">Uncharacterized protein</fullName>
    </submittedName>
</protein>
<organism evidence="1">
    <name type="scientific">uncultured marine phage</name>
    <dbReference type="NCBI Taxonomy" id="707152"/>
    <lineage>
        <taxon>Viruses</taxon>
        <taxon>environmental samples</taxon>
    </lineage>
</organism>
<accession>A0A8D9CDN8</accession>